<organism evidence="8 9">
    <name type="scientific">Catenovulum maritimum</name>
    <dbReference type="NCBI Taxonomy" id="1513271"/>
    <lineage>
        <taxon>Bacteria</taxon>
        <taxon>Pseudomonadati</taxon>
        <taxon>Pseudomonadota</taxon>
        <taxon>Gammaproteobacteria</taxon>
        <taxon>Alteromonadales</taxon>
        <taxon>Alteromonadaceae</taxon>
        <taxon>Catenovulum</taxon>
    </lineage>
</organism>
<dbReference type="RefSeq" id="WP_048694121.1">
    <property type="nucleotide sequence ID" value="NZ_KQ130498.1"/>
</dbReference>
<proteinExistence type="predicted"/>
<feature type="transmembrane region" description="Helical" evidence="6">
    <location>
        <begin position="37"/>
        <end position="61"/>
    </location>
</feature>
<accession>A0A0J8GNI0</accession>
<protein>
    <recommendedName>
        <fullName evidence="7">Phage shock protein PspC N-terminal domain-containing protein</fullName>
    </recommendedName>
</protein>
<evidence type="ECO:0000256" key="1">
    <source>
        <dbReference type="ARBA" id="ARBA00004162"/>
    </source>
</evidence>
<evidence type="ECO:0000313" key="9">
    <source>
        <dbReference type="Proteomes" id="UP000037600"/>
    </source>
</evidence>
<dbReference type="NCBIfam" id="TIGR02978">
    <property type="entry name" value="phageshock_pspC"/>
    <property type="match status" value="1"/>
</dbReference>
<dbReference type="InterPro" id="IPR014320">
    <property type="entry name" value="Phageshock_PspC"/>
</dbReference>
<dbReference type="InterPro" id="IPR052027">
    <property type="entry name" value="PspC"/>
</dbReference>
<dbReference type="PANTHER" id="PTHR33885:SF3">
    <property type="entry name" value="PHAGE SHOCK PROTEIN C"/>
    <property type="match status" value="1"/>
</dbReference>
<keyword evidence="5 6" id="KW-0472">Membrane</keyword>
<name>A0A0J8GNI0_9ALTE</name>
<keyword evidence="2" id="KW-1003">Cell membrane</keyword>
<dbReference type="Proteomes" id="UP000037600">
    <property type="component" value="Unassembled WGS sequence"/>
</dbReference>
<evidence type="ECO:0000256" key="5">
    <source>
        <dbReference type="ARBA" id="ARBA00023136"/>
    </source>
</evidence>
<evidence type="ECO:0000256" key="4">
    <source>
        <dbReference type="ARBA" id="ARBA00022989"/>
    </source>
</evidence>
<evidence type="ECO:0000259" key="7">
    <source>
        <dbReference type="Pfam" id="PF04024"/>
    </source>
</evidence>
<dbReference type="GO" id="GO:0005886">
    <property type="term" value="C:plasma membrane"/>
    <property type="evidence" value="ECO:0007669"/>
    <property type="project" value="UniProtKB-SubCell"/>
</dbReference>
<reference evidence="8 9" key="1">
    <citation type="submission" date="2015-04" db="EMBL/GenBank/DDBJ databases">
        <title>Draft Genome Sequence of the Novel Agar-Digesting Marine Bacterium Q1.</title>
        <authorList>
            <person name="Li Y."/>
            <person name="Li D."/>
            <person name="Chen G."/>
            <person name="Du Z."/>
        </authorList>
    </citation>
    <scope>NUCLEOTIDE SEQUENCE [LARGE SCALE GENOMIC DNA]</scope>
    <source>
        <strain evidence="8 9">Q1</strain>
    </source>
</reference>
<dbReference type="AlphaFoldDB" id="A0A0J8GNI0"/>
<sequence>MSERKSTLKRDVQRARIKGVCAGFAKYFGIELWVVRLITFGAFIFAPPFMLFLYIGLTLILEKEQIEKPYQRFEQNTYRNNEDYHVNVKTTAWQAGLPPKQALASINESFDKLDSRIQNLEKYATSERFRVEREFRQL</sequence>
<comment type="subcellular location">
    <subcellularLocation>
        <location evidence="1">Cell membrane</location>
        <topology evidence="1">Single-pass membrane protein</topology>
    </subcellularLocation>
</comment>
<gene>
    <name evidence="8" type="ORF">XM47_14755</name>
</gene>
<dbReference type="EMBL" id="LAZL01000026">
    <property type="protein sequence ID" value="KMT64357.1"/>
    <property type="molecule type" value="Genomic_DNA"/>
</dbReference>
<comment type="caution">
    <text evidence="8">The sequence shown here is derived from an EMBL/GenBank/DDBJ whole genome shotgun (WGS) entry which is preliminary data.</text>
</comment>
<keyword evidence="3 6" id="KW-0812">Transmembrane</keyword>
<dbReference type="STRING" id="1513271.XM47_14755"/>
<evidence type="ECO:0000313" key="8">
    <source>
        <dbReference type="EMBL" id="KMT64357.1"/>
    </source>
</evidence>
<dbReference type="Pfam" id="PF04024">
    <property type="entry name" value="PspC"/>
    <property type="match status" value="1"/>
</dbReference>
<feature type="domain" description="Phage shock protein PspC N-terminal" evidence="7">
    <location>
        <begin position="7"/>
        <end position="64"/>
    </location>
</feature>
<evidence type="ECO:0000256" key="6">
    <source>
        <dbReference type="SAM" id="Phobius"/>
    </source>
</evidence>
<keyword evidence="4 6" id="KW-1133">Transmembrane helix</keyword>
<dbReference type="PANTHER" id="PTHR33885">
    <property type="entry name" value="PHAGE SHOCK PROTEIN C"/>
    <property type="match status" value="1"/>
</dbReference>
<evidence type="ECO:0000256" key="2">
    <source>
        <dbReference type="ARBA" id="ARBA00022475"/>
    </source>
</evidence>
<dbReference type="OrthoDB" id="7359894at2"/>
<keyword evidence="9" id="KW-1185">Reference proteome</keyword>
<evidence type="ECO:0000256" key="3">
    <source>
        <dbReference type="ARBA" id="ARBA00022692"/>
    </source>
</evidence>
<dbReference type="InterPro" id="IPR007168">
    <property type="entry name" value="Phageshock_PspC_N"/>
</dbReference>